<evidence type="ECO:0000313" key="4">
    <source>
        <dbReference type="EMBL" id="RZT66715.1"/>
    </source>
</evidence>
<keyword evidence="5" id="KW-1185">Reference proteome</keyword>
<proteinExistence type="predicted"/>
<dbReference type="EMBL" id="SHKI01000003">
    <property type="protein sequence ID" value="RZT66715.1"/>
    <property type="molecule type" value="Genomic_DNA"/>
</dbReference>
<comment type="caution">
    <text evidence="4">The sequence shown here is derived from an EMBL/GenBank/DDBJ whole genome shotgun (WGS) entry which is preliminary data.</text>
</comment>
<evidence type="ECO:0000256" key="1">
    <source>
        <dbReference type="ARBA" id="ARBA00023125"/>
    </source>
</evidence>
<evidence type="ECO:0000259" key="3">
    <source>
        <dbReference type="PROSITE" id="PS50977"/>
    </source>
</evidence>
<dbReference type="SUPFAM" id="SSF48498">
    <property type="entry name" value="Tetracyclin repressor-like, C-terminal domain"/>
    <property type="match status" value="1"/>
</dbReference>
<dbReference type="Proteomes" id="UP000291832">
    <property type="component" value="Unassembled WGS sequence"/>
</dbReference>
<dbReference type="GO" id="GO:0003677">
    <property type="term" value="F:DNA binding"/>
    <property type="evidence" value="ECO:0007669"/>
    <property type="project" value="UniProtKB-UniRule"/>
</dbReference>
<organism evidence="4 5">
    <name type="scientific">Leucobacter luti</name>
    <dbReference type="NCBI Taxonomy" id="340320"/>
    <lineage>
        <taxon>Bacteria</taxon>
        <taxon>Bacillati</taxon>
        <taxon>Actinomycetota</taxon>
        <taxon>Actinomycetes</taxon>
        <taxon>Micrococcales</taxon>
        <taxon>Microbacteriaceae</taxon>
        <taxon>Leucobacter</taxon>
    </lineage>
</organism>
<dbReference type="RefSeq" id="WP_130453070.1">
    <property type="nucleotide sequence ID" value="NZ_QYAG01000001.1"/>
</dbReference>
<gene>
    <name evidence="4" type="ORF">EV139_0842</name>
</gene>
<dbReference type="AlphaFoldDB" id="A0A4Q7U051"/>
<dbReference type="PROSITE" id="PS50977">
    <property type="entry name" value="HTH_TETR_2"/>
    <property type="match status" value="1"/>
</dbReference>
<evidence type="ECO:0000256" key="2">
    <source>
        <dbReference type="PROSITE-ProRule" id="PRU00335"/>
    </source>
</evidence>
<accession>A0A4Q7U051</accession>
<dbReference type="InterPro" id="IPR001647">
    <property type="entry name" value="HTH_TetR"/>
</dbReference>
<reference evidence="4 5" key="1">
    <citation type="journal article" date="2015" name="Stand. Genomic Sci.">
        <title>Genomic Encyclopedia of Bacterial and Archaeal Type Strains, Phase III: the genomes of soil and plant-associated and newly described type strains.</title>
        <authorList>
            <person name="Whitman W.B."/>
            <person name="Woyke T."/>
            <person name="Klenk H.P."/>
            <person name="Zhou Y."/>
            <person name="Lilburn T.G."/>
            <person name="Beck B.J."/>
            <person name="De Vos P."/>
            <person name="Vandamme P."/>
            <person name="Eisen J.A."/>
            <person name="Garrity G."/>
            <person name="Hugenholtz P."/>
            <person name="Kyrpides N.C."/>
        </authorList>
    </citation>
    <scope>NUCLEOTIDE SEQUENCE [LARGE SCALE GENOMIC DNA]</scope>
    <source>
        <strain evidence="4 5">RF6</strain>
    </source>
</reference>
<dbReference type="InterPro" id="IPR036271">
    <property type="entry name" value="Tet_transcr_reg_TetR-rel_C_sf"/>
</dbReference>
<dbReference type="SUPFAM" id="SSF46689">
    <property type="entry name" value="Homeodomain-like"/>
    <property type="match status" value="1"/>
</dbReference>
<feature type="domain" description="HTH tetR-type" evidence="3">
    <location>
        <begin position="5"/>
        <end position="65"/>
    </location>
</feature>
<feature type="DNA-binding region" description="H-T-H motif" evidence="2">
    <location>
        <begin position="28"/>
        <end position="47"/>
    </location>
</feature>
<protein>
    <submittedName>
        <fullName evidence="4">TetR family transcriptional regulator</fullName>
    </submittedName>
</protein>
<keyword evidence="1 2" id="KW-0238">DNA-binding</keyword>
<dbReference type="InterPro" id="IPR009057">
    <property type="entry name" value="Homeodomain-like_sf"/>
</dbReference>
<evidence type="ECO:0000313" key="5">
    <source>
        <dbReference type="Proteomes" id="UP000291832"/>
    </source>
</evidence>
<name>A0A4Q7U051_9MICO</name>
<dbReference type="OrthoDB" id="3519192at2"/>
<sequence>MKRGRLDQRTIVDAVLELASSEPQARITFKRLGEALGVDATAMYRHFRNKDELTRAALDRLAGIATADARASTGDWHGRLERFVSRMAELSLEHPAIGAEWAMVDPVGPGDVASDEFILEMLSTAGLTGRDLITAYAAVSGFTLAQSAALAQEALVRRDTARDGSIPWISTFGSVDLASFPHVRAHRDELLAIDGLTVYRAGITAILESIARTATAP</sequence>
<dbReference type="Pfam" id="PF00440">
    <property type="entry name" value="TetR_N"/>
    <property type="match status" value="1"/>
</dbReference>
<dbReference type="Gene3D" id="1.10.357.10">
    <property type="entry name" value="Tetracycline Repressor, domain 2"/>
    <property type="match status" value="1"/>
</dbReference>